<protein>
    <submittedName>
        <fullName evidence="3">Ser/Thr protein kinase RdoA (MazF antagonist)</fullName>
    </submittedName>
</protein>
<dbReference type="PANTHER" id="PTHR21064">
    <property type="entry name" value="AMINOGLYCOSIDE PHOSPHOTRANSFERASE DOMAIN-CONTAINING PROTEIN-RELATED"/>
    <property type="match status" value="1"/>
</dbReference>
<evidence type="ECO:0000313" key="4">
    <source>
        <dbReference type="Proteomes" id="UP001248709"/>
    </source>
</evidence>
<evidence type="ECO:0000256" key="1">
    <source>
        <dbReference type="ARBA" id="ARBA00038240"/>
    </source>
</evidence>
<dbReference type="RefSeq" id="WP_084463083.1">
    <property type="nucleotide sequence ID" value="NZ_JAUSUY010000014.1"/>
</dbReference>
<organism evidence="3 4">
    <name type="scientific">Paenibacillus forsythiae</name>
    <dbReference type="NCBI Taxonomy" id="365616"/>
    <lineage>
        <taxon>Bacteria</taxon>
        <taxon>Bacillati</taxon>
        <taxon>Bacillota</taxon>
        <taxon>Bacilli</taxon>
        <taxon>Bacillales</taxon>
        <taxon>Paenibacillaceae</taxon>
        <taxon>Paenibacillus</taxon>
    </lineage>
</organism>
<dbReference type="InterPro" id="IPR050249">
    <property type="entry name" value="Pseudomonas-type_ThrB"/>
</dbReference>
<keyword evidence="3" id="KW-0418">Kinase</keyword>
<feature type="domain" description="Aminoglycoside phosphotransferase" evidence="2">
    <location>
        <begin position="49"/>
        <end position="242"/>
    </location>
</feature>
<reference evidence="3 4" key="1">
    <citation type="submission" date="2023-07" db="EMBL/GenBank/DDBJ databases">
        <title>Genomic Encyclopedia of Type Strains, Phase IV (KMG-IV): sequencing the most valuable type-strain genomes for metagenomic binning, comparative biology and taxonomic classification.</title>
        <authorList>
            <person name="Goeker M."/>
        </authorList>
    </citation>
    <scope>NUCLEOTIDE SEQUENCE [LARGE SCALE GENOMIC DNA]</scope>
    <source>
        <strain evidence="3 4">T98</strain>
    </source>
</reference>
<dbReference type="PANTHER" id="PTHR21064:SF6">
    <property type="entry name" value="AMINOGLYCOSIDE PHOSPHOTRANSFERASE DOMAIN-CONTAINING PROTEIN"/>
    <property type="match status" value="1"/>
</dbReference>
<dbReference type="Gene3D" id="3.90.1200.10">
    <property type="match status" value="1"/>
</dbReference>
<keyword evidence="4" id="KW-1185">Reference proteome</keyword>
<keyword evidence="3" id="KW-0808">Transferase</keyword>
<name>A0ABU3HDL9_9BACL</name>
<dbReference type="SUPFAM" id="SSF56112">
    <property type="entry name" value="Protein kinase-like (PK-like)"/>
    <property type="match status" value="1"/>
</dbReference>
<comment type="caution">
    <text evidence="3">The sequence shown here is derived from an EMBL/GenBank/DDBJ whole genome shotgun (WGS) entry which is preliminary data.</text>
</comment>
<sequence>MNISDKILDQLTALYGTCRAALNSLGHGLCGVAFTFIQNGTTKVLKCTVPPSRDPDTVECFRERLAFVNFLGERQVPVARINCSLHGNLVEFIHEDQQIYIAYCMELIEGKGFYAVNEMELDDYITQWGKSLGQLHRWSKEYASWREVKVSQATGTPIFGWLKEWSYFYRMSKDDGIQECWRDINRQFSSLPLDRQSYGFIHNDPSKLNVLYARNKGIFIDFDVANYHWYMADIAIALYSILYPDHRNYEGAAMKKDQAQRSVSQFLRAYNQENAIDEFWLKQLNVFLSYRRILLFTAMYQSLLPNPDNFHAIRDRILRQSPIADL</sequence>
<dbReference type="GO" id="GO:0016301">
    <property type="term" value="F:kinase activity"/>
    <property type="evidence" value="ECO:0007669"/>
    <property type="project" value="UniProtKB-KW"/>
</dbReference>
<gene>
    <name evidence="3" type="ORF">J2Z22_003346</name>
</gene>
<dbReference type="Pfam" id="PF01636">
    <property type="entry name" value="APH"/>
    <property type="match status" value="1"/>
</dbReference>
<dbReference type="InterPro" id="IPR002575">
    <property type="entry name" value="Aminoglycoside_PTrfase"/>
</dbReference>
<dbReference type="EMBL" id="JAUSUY010000014">
    <property type="protein sequence ID" value="MDT3427770.1"/>
    <property type="molecule type" value="Genomic_DNA"/>
</dbReference>
<dbReference type="InterPro" id="IPR011009">
    <property type="entry name" value="Kinase-like_dom_sf"/>
</dbReference>
<comment type="similarity">
    <text evidence="1">Belongs to the pseudomonas-type ThrB family.</text>
</comment>
<evidence type="ECO:0000313" key="3">
    <source>
        <dbReference type="EMBL" id="MDT3427770.1"/>
    </source>
</evidence>
<dbReference type="Proteomes" id="UP001248709">
    <property type="component" value="Unassembled WGS sequence"/>
</dbReference>
<accession>A0ABU3HDL9</accession>
<proteinExistence type="inferred from homology"/>
<evidence type="ECO:0000259" key="2">
    <source>
        <dbReference type="Pfam" id="PF01636"/>
    </source>
</evidence>